<dbReference type="AlphaFoldDB" id="A0A1C3JMM2"/>
<dbReference type="OrthoDB" id="8661261at2"/>
<keyword evidence="5" id="KW-1185">Reference proteome</keyword>
<dbReference type="SUPFAM" id="SSF53756">
    <property type="entry name" value="UDP-Glycosyltransferase/glycogen phosphorylase"/>
    <property type="match status" value="1"/>
</dbReference>
<evidence type="ECO:0000256" key="1">
    <source>
        <dbReference type="ARBA" id="ARBA00022676"/>
    </source>
</evidence>
<dbReference type="EMBL" id="FLRB01000012">
    <property type="protein sequence ID" value="SBT21318.1"/>
    <property type="molecule type" value="Genomic_DNA"/>
</dbReference>
<dbReference type="Proteomes" id="UP000092840">
    <property type="component" value="Unassembled WGS sequence"/>
</dbReference>
<dbReference type="Gene3D" id="3.40.50.2000">
    <property type="entry name" value="Glycogen Phosphorylase B"/>
    <property type="match status" value="1"/>
</dbReference>
<keyword evidence="2 3" id="KW-0808">Transferase</keyword>
<protein>
    <submittedName>
        <fullName evidence="3">Glycosyltransferase family 9 (Heptosyltransferase)</fullName>
    </submittedName>
</protein>
<dbReference type="EMBL" id="FLRA01000002">
    <property type="protein sequence ID" value="SBT16270.1"/>
    <property type="molecule type" value="Genomic_DNA"/>
</dbReference>
<dbReference type="InterPro" id="IPR051199">
    <property type="entry name" value="LPS_LOS_Heptosyltrfase"/>
</dbReference>
<reference evidence="4 5" key="1">
    <citation type="submission" date="2016-06" db="EMBL/GenBank/DDBJ databases">
        <authorList>
            <person name="Rodrigo-Torres L."/>
            <person name="Arahal D.R."/>
        </authorList>
    </citation>
    <scope>NUCLEOTIDE SEQUENCE [LARGE SCALE GENOMIC DNA]</scope>
    <source>
        <strain evidence="4 5">CECT 5116</strain>
    </source>
</reference>
<dbReference type="Pfam" id="PF01075">
    <property type="entry name" value="Glyco_transf_9"/>
    <property type="match status" value="1"/>
</dbReference>
<dbReference type="GO" id="GO:0009244">
    <property type="term" value="P:lipopolysaccharide core region biosynthetic process"/>
    <property type="evidence" value="ECO:0007669"/>
    <property type="project" value="TreeGrafter"/>
</dbReference>
<evidence type="ECO:0000313" key="5">
    <source>
        <dbReference type="Proteomes" id="UP000092840"/>
    </source>
</evidence>
<sequence>MTIVLARSRPFFGAQITCIPAVYAVSLLDGASTVFCKHKVGYIYRQLPWISEVVEESCFSKEILSNRSHNLVLNLRPKKRPHAKLIALFHRSFLLSVPKQVDTQTYRALWHLEPIHKKLGISANELLAKPFIELSSQSTLILEKDTLHIAIMPGAGAGNEKKWGVQNYLACFKSIKLAFPERYIVLNVILGPDEQQEKVLFEQQNSDQIKIHHNLCLTDLSYVILQSSLVIANDCGPSHIAQCLQKPSVILYDKEKPEWFYPHPQAKALFPAQGQFISSLSVEEVSRHACAILEQQ</sequence>
<evidence type="ECO:0000256" key="2">
    <source>
        <dbReference type="ARBA" id="ARBA00022679"/>
    </source>
</evidence>
<gene>
    <name evidence="3" type="ORF">MGA5115_00350</name>
    <name evidence="4" type="ORF">MGA5116_01911</name>
</gene>
<reference evidence="3 6" key="2">
    <citation type="submission" date="2016-06" db="EMBL/GenBank/DDBJ databases">
        <authorList>
            <person name="Kjaerup R.B."/>
            <person name="Dalgaard T.S."/>
            <person name="Juul-Madsen H.R."/>
        </authorList>
    </citation>
    <scope>NUCLEOTIDE SEQUENCE [LARGE SCALE GENOMIC DNA]</scope>
    <source>
        <strain evidence="3 6">CECT 5115</strain>
    </source>
</reference>
<keyword evidence="1" id="KW-0328">Glycosyltransferase</keyword>
<proteinExistence type="predicted"/>
<accession>A0A1C3JMM2</accession>
<dbReference type="InterPro" id="IPR002201">
    <property type="entry name" value="Glyco_trans_9"/>
</dbReference>
<evidence type="ECO:0000313" key="4">
    <source>
        <dbReference type="EMBL" id="SBT21318.1"/>
    </source>
</evidence>
<dbReference type="RefSeq" id="WP_067030889.1">
    <property type="nucleotide sequence ID" value="NZ_FLRA01000002.1"/>
</dbReference>
<evidence type="ECO:0000313" key="6">
    <source>
        <dbReference type="Proteomes" id="UP000092871"/>
    </source>
</evidence>
<dbReference type="Proteomes" id="UP000092871">
    <property type="component" value="Unassembled WGS sequence"/>
</dbReference>
<evidence type="ECO:0000313" key="3">
    <source>
        <dbReference type="EMBL" id="SBT16270.1"/>
    </source>
</evidence>
<dbReference type="GO" id="GO:0008713">
    <property type="term" value="F:ADP-heptose-lipopolysaccharide heptosyltransferase activity"/>
    <property type="evidence" value="ECO:0007669"/>
    <property type="project" value="TreeGrafter"/>
</dbReference>
<dbReference type="GO" id="GO:0005829">
    <property type="term" value="C:cytosol"/>
    <property type="evidence" value="ECO:0007669"/>
    <property type="project" value="TreeGrafter"/>
</dbReference>
<name>A0A1C3JMM2_9GAMM</name>
<dbReference type="PANTHER" id="PTHR30160">
    <property type="entry name" value="TETRAACYLDISACCHARIDE 4'-KINASE-RELATED"/>
    <property type="match status" value="1"/>
</dbReference>
<organism evidence="3 6">
    <name type="scientific">Marinomonas gallaica</name>
    <dbReference type="NCBI Taxonomy" id="1806667"/>
    <lineage>
        <taxon>Bacteria</taxon>
        <taxon>Pseudomonadati</taxon>
        <taxon>Pseudomonadota</taxon>
        <taxon>Gammaproteobacteria</taxon>
        <taxon>Oceanospirillales</taxon>
        <taxon>Oceanospirillaceae</taxon>
        <taxon>Marinomonas</taxon>
    </lineage>
</organism>